<dbReference type="SUPFAM" id="SSF56349">
    <property type="entry name" value="DNA breaking-rejoining enzymes"/>
    <property type="match status" value="1"/>
</dbReference>
<dbReference type="AlphaFoldDB" id="A0A0F9LDU2"/>
<evidence type="ECO:0008006" key="3">
    <source>
        <dbReference type="Google" id="ProtNLM"/>
    </source>
</evidence>
<proteinExistence type="predicted"/>
<accession>A0A0F9LDU2</accession>
<dbReference type="GO" id="GO:0015074">
    <property type="term" value="P:DNA integration"/>
    <property type="evidence" value="ECO:0007669"/>
    <property type="project" value="InterPro"/>
</dbReference>
<dbReference type="InterPro" id="IPR013762">
    <property type="entry name" value="Integrase-like_cat_sf"/>
</dbReference>
<name>A0A0F9LDU2_9ZZZZ</name>
<dbReference type="GO" id="GO:0006310">
    <property type="term" value="P:DNA recombination"/>
    <property type="evidence" value="ECO:0007669"/>
    <property type="project" value="UniProtKB-KW"/>
</dbReference>
<dbReference type="Gene3D" id="1.10.443.10">
    <property type="entry name" value="Intergrase catalytic core"/>
    <property type="match status" value="1"/>
</dbReference>
<organism evidence="2">
    <name type="scientific">marine sediment metagenome</name>
    <dbReference type="NCBI Taxonomy" id="412755"/>
    <lineage>
        <taxon>unclassified sequences</taxon>
        <taxon>metagenomes</taxon>
        <taxon>ecological metagenomes</taxon>
    </lineage>
</organism>
<dbReference type="EMBL" id="LAZR01007422">
    <property type="protein sequence ID" value="KKM85381.1"/>
    <property type="molecule type" value="Genomic_DNA"/>
</dbReference>
<reference evidence="2" key="1">
    <citation type="journal article" date="2015" name="Nature">
        <title>Complex archaea that bridge the gap between prokaryotes and eukaryotes.</title>
        <authorList>
            <person name="Spang A."/>
            <person name="Saw J.H."/>
            <person name="Jorgensen S.L."/>
            <person name="Zaremba-Niedzwiedzka K."/>
            <person name="Martijn J."/>
            <person name="Lind A.E."/>
            <person name="van Eijk R."/>
            <person name="Schleper C."/>
            <person name="Guy L."/>
            <person name="Ettema T.J."/>
        </authorList>
    </citation>
    <scope>NUCLEOTIDE SEQUENCE</scope>
</reference>
<evidence type="ECO:0000313" key="2">
    <source>
        <dbReference type="EMBL" id="KKM85381.1"/>
    </source>
</evidence>
<sequence length="289" mass="33238">MTLYDFLRDVYAPSHLGIAEASIHQMAIAIRLFDRWAQRSIMVEELDDPLVLKFLGDYSRGRSPATVNGKRRFLLALWREAHRRGHCPRMPQHIPRLKEHLQLPQAWRIDEIDRILVAARSTPGTIVDVLACRWWPSILLACFDSAGRIGAIRQVRPTDIRLAERGLVLRAETQKDKRARWCSLHDQTIAACAAIYVDSRDLMWPWPFTREWLDQSFKRILRRAGVRYGRGNGGLWHKLRRTSGTLVEAAGGDGAKHLGNTRQIFETYYNDPTISSKSQLDLLPRPNLD</sequence>
<dbReference type="InterPro" id="IPR011010">
    <property type="entry name" value="DNA_brk_join_enz"/>
</dbReference>
<evidence type="ECO:0000256" key="1">
    <source>
        <dbReference type="ARBA" id="ARBA00023172"/>
    </source>
</evidence>
<dbReference type="GO" id="GO:0003677">
    <property type="term" value="F:DNA binding"/>
    <property type="evidence" value="ECO:0007669"/>
    <property type="project" value="InterPro"/>
</dbReference>
<comment type="caution">
    <text evidence="2">The sequence shown here is derived from an EMBL/GenBank/DDBJ whole genome shotgun (WGS) entry which is preliminary data.</text>
</comment>
<keyword evidence="1" id="KW-0233">DNA recombination</keyword>
<protein>
    <recommendedName>
        <fullName evidence="3">Tyr recombinase domain-containing protein</fullName>
    </recommendedName>
</protein>
<gene>
    <name evidence="2" type="ORF">LCGC14_1289690</name>
</gene>